<comment type="caution">
    <text evidence="3">The sequence shown here is derived from an EMBL/GenBank/DDBJ whole genome shotgun (WGS) entry which is preliminary data.</text>
</comment>
<dbReference type="Proteomes" id="UP000589738">
    <property type="component" value="Unassembled WGS sequence"/>
</dbReference>
<protein>
    <submittedName>
        <fullName evidence="3">Antitoxin component HigA of HigAB toxin-antitoxin module</fullName>
    </submittedName>
</protein>
<organism evidence="3 4">
    <name type="scientific">Chryseobacterium shigense</name>
    <dbReference type="NCBI Taxonomy" id="297244"/>
    <lineage>
        <taxon>Bacteria</taxon>
        <taxon>Pseudomonadati</taxon>
        <taxon>Bacteroidota</taxon>
        <taxon>Flavobacteriia</taxon>
        <taxon>Flavobacteriales</taxon>
        <taxon>Weeksellaceae</taxon>
        <taxon>Chryseobacterium group</taxon>
        <taxon>Chryseobacterium</taxon>
    </lineage>
</organism>
<keyword evidence="4" id="KW-1185">Reference proteome</keyword>
<evidence type="ECO:0000256" key="1">
    <source>
        <dbReference type="SAM" id="Coils"/>
    </source>
</evidence>
<dbReference type="AlphaFoldDB" id="A0A841NB13"/>
<reference evidence="3 4" key="1">
    <citation type="submission" date="2020-08" db="EMBL/GenBank/DDBJ databases">
        <title>Functional genomics of gut bacteria from endangered species of beetles.</title>
        <authorList>
            <person name="Carlos-Shanley C."/>
        </authorList>
    </citation>
    <scope>NUCLEOTIDE SEQUENCE [LARGE SCALE GENOMIC DNA]</scope>
    <source>
        <strain evidence="3 4">S00136</strain>
    </source>
</reference>
<keyword evidence="1" id="KW-0175">Coiled coil</keyword>
<evidence type="ECO:0000313" key="3">
    <source>
        <dbReference type="EMBL" id="MBB6370570.1"/>
    </source>
</evidence>
<name>A0A841NB13_9FLAO</name>
<accession>A0A841NB13</accession>
<sequence length="533" mass="60110">MNITYFFSAFGTFGNPNGFRQSYFLGGHADIVKNIRTFDLKTDAVKLFPGSRLYGIRKEAAGSSSLISYSVYTFAKEQNSQRGGTFIGSSLIFVDKITSESITIAVLDEFHQYLEQHNVADGTITINHSDKFSIDKPKDYDKISLNIREPEDGGAAQQGNNYLVVYSEINPGALQQLFSKATALLNSYDMIYFTGNHEVAEFVQQKGIFKIVDLNGFEREIQKSDEEKSRLLNTYISDLELEKNNLNDDKKHLLDQLNQQISQNEKRHKENAAKISESKDGILAINQEFEQYAGKINTLISSLKSEGKVEAVKKQHLEIRKVFADKIRQRRDIGTISSIASQAPVNQPYVKPALGNSLEDFSRGNSQGRERKFNGYKIAFWSLLLLLTGAAACYLIFIDGGKMIGLPTEEAVAVENNSNDTVRIENTVSETPAVQTFNLNPFPNNELNENDWRLVSKKAPPGMKIDSLINVIYKENPSTINDYYKHQKKEYKARLYALNEKNFEIRGNDTVLADTVRKIPNFKLPGSNNEPIR</sequence>
<feature type="transmembrane region" description="Helical" evidence="2">
    <location>
        <begin position="378"/>
        <end position="397"/>
    </location>
</feature>
<evidence type="ECO:0000313" key="4">
    <source>
        <dbReference type="Proteomes" id="UP000589738"/>
    </source>
</evidence>
<keyword evidence="2" id="KW-1133">Transmembrane helix</keyword>
<keyword evidence="2" id="KW-0812">Transmembrane</keyword>
<proteinExistence type="predicted"/>
<keyword evidence="2" id="KW-0472">Membrane</keyword>
<dbReference type="RefSeq" id="WP_184158635.1">
    <property type="nucleotide sequence ID" value="NZ_JACHLC010000001.1"/>
</dbReference>
<feature type="coiled-coil region" evidence="1">
    <location>
        <begin position="214"/>
        <end position="274"/>
    </location>
</feature>
<gene>
    <name evidence="3" type="ORF">HNP36_001623</name>
</gene>
<dbReference type="EMBL" id="JACHLC010000001">
    <property type="protein sequence ID" value="MBB6370570.1"/>
    <property type="molecule type" value="Genomic_DNA"/>
</dbReference>
<evidence type="ECO:0000256" key="2">
    <source>
        <dbReference type="SAM" id="Phobius"/>
    </source>
</evidence>